<name>C6I0C7_9BACT</name>
<protein>
    <recommendedName>
        <fullName evidence="3">Tetratricopeptide repeat protein</fullName>
    </recommendedName>
</protein>
<accession>C6I0C7</accession>
<reference evidence="1 2" key="1">
    <citation type="journal article" date="2009" name="Appl. Environ. Microbiol.">
        <title>Community genomic and proteomic analyses of chemoautotrophic iron-oxidizing "Leptospirillum rubarum" (Group II) and "Leptospirillum ferrodiazotrophum" (Group III) bacteria in acid mine drainage biofilms.</title>
        <authorList>
            <person name="Goltsman D.S."/>
            <person name="Denef V.J."/>
            <person name="Singer S.W."/>
            <person name="VerBerkmoes N.C."/>
            <person name="Lefsrud M."/>
            <person name="Mueller R.S."/>
            <person name="Dick G.J."/>
            <person name="Sun C.L."/>
            <person name="Wheeler K.E."/>
            <person name="Zemla A."/>
            <person name="Baker B.J."/>
            <person name="Hauser L."/>
            <person name="Land M."/>
            <person name="Shah M.B."/>
            <person name="Thelen M.P."/>
            <person name="Hettich R.L."/>
            <person name="Banfield J.F."/>
        </authorList>
    </citation>
    <scope>NUCLEOTIDE SEQUENCE [LARGE SCALE GENOMIC DNA]</scope>
</reference>
<evidence type="ECO:0000313" key="1">
    <source>
        <dbReference type="EMBL" id="EES51582.1"/>
    </source>
</evidence>
<dbReference type="Proteomes" id="UP000009374">
    <property type="component" value="Unassembled WGS sequence"/>
</dbReference>
<organism evidence="1 2">
    <name type="scientific">Leptospirillum ferrodiazotrophum</name>
    <dbReference type="NCBI Taxonomy" id="412449"/>
    <lineage>
        <taxon>Bacteria</taxon>
        <taxon>Pseudomonadati</taxon>
        <taxon>Nitrospirota</taxon>
        <taxon>Nitrospiria</taxon>
        <taxon>Nitrospirales</taxon>
        <taxon>Nitrospiraceae</taxon>
        <taxon>Leptospirillum</taxon>
    </lineage>
</organism>
<sequence length="293" mass="32948">MSSNIPRIIHRIQRVMIPTLFPFFQPPLFLGLFLSLALLGACALAPAPPPPSPHPAPAMPPARSGTDLILEAISRQNFALATKRLKRMAPSHKKKILISLLRNAEEAEAIRSALAEISRPTAPSAGEALQRLYSLSPKSFRALFLPLAPPLQTKLLLTLIRGGQERLAIRTLRLLPPSARGQNSFLIAKAYARWARRREIQNRLFDALELSRQSLQLDPQNALARSVESRIERIRRKKILEGLLAYRHRHLRQAIILWKEAQSIDPSQSEPKKYILKAQAILEKIQSLDPSKK</sequence>
<evidence type="ECO:0008006" key="3">
    <source>
        <dbReference type="Google" id="ProtNLM"/>
    </source>
</evidence>
<dbReference type="InterPro" id="IPR011990">
    <property type="entry name" value="TPR-like_helical_dom_sf"/>
</dbReference>
<proteinExistence type="predicted"/>
<keyword evidence="2" id="KW-1185">Reference proteome</keyword>
<dbReference type="EMBL" id="GG693887">
    <property type="protein sequence ID" value="EES51582.1"/>
    <property type="molecule type" value="Genomic_DNA"/>
</dbReference>
<dbReference type="Gene3D" id="1.25.40.10">
    <property type="entry name" value="Tetratricopeptide repeat domain"/>
    <property type="match status" value="1"/>
</dbReference>
<dbReference type="SUPFAM" id="SSF48452">
    <property type="entry name" value="TPR-like"/>
    <property type="match status" value="1"/>
</dbReference>
<evidence type="ECO:0000313" key="2">
    <source>
        <dbReference type="Proteomes" id="UP000009374"/>
    </source>
</evidence>
<dbReference type="AlphaFoldDB" id="C6I0C7"/>
<gene>
    <name evidence="1" type="ORF">UBAL3_95680019</name>
</gene>